<protein>
    <submittedName>
        <fullName evidence="2">Uncharacterized protein</fullName>
    </submittedName>
</protein>
<dbReference type="Proteomes" id="UP000823674">
    <property type="component" value="Unassembled WGS sequence"/>
</dbReference>
<name>A0ABQ7KMT3_BRACM</name>
<accession>A0ABQ7KMT3</accession>
<evidence type="ECO:0000313" key="3">
    <source>
        <dbReference type="Proteomes" id="UP000823674"/>
    </source>
</evidence>
<evidence type="ECO:0000256" key="1">
    <source>
        <dbReference type="SAM" id="MobiDB-lite"/>
    </source>
</evidence>
<dbReference type="EMBL" id="JADBGQ010000018">
    <property type="protein sequence ID" value="KAG5374436.1"/>
    <property type="molecule type" value="Genomic_DNA"/>
</dbReference>
<evidence type="ECO:0000313" key="2">
    <source>
        <dbReference type="EMBL" id="KAG5374436.1"/>
    </source>
</evidence>
<proteinExistence type="predicted"/>
<organism evidence="2 3">
    <name type="scientific">Brassica rapa subsp. trilocularis</name>
    <dbReference type="NCBI Taxonomy" id="1813537"/>
    <lineage>
        <taxon>Eukaryota</taxon>
        <taxon>Viridiplantae</taxon>
        <taxon>Streptophyta</taxon>
        <taxon>Embryophyta</taxon>
        <taxon>Tracheophyta</taxon>
        <taxon>Spermatophyta</taxon>
        <taxon>Magnoliopsida</taxon>
        <taxon>eudicotyledons</taxon>
        <taxon>Gunneridae</taxon>
        <taxon>Pentapetalae</taxon>
        <taxon>rosids</taxon>
        <taxon>malvids</taxon>
        <taxon>Brassicales</taxon>
        <taxon>Brassicaceae</taxon>
        <taxon>Brassiceae</taxon>
        <taxon>Brassica</taxon>
    </lineage>
</organism>
<gene>
    <name evidence="2" type="primary">SC122g500100.1_BraROA</name>
    <name evidence="2" type="ORF">IGI04_042226</name>
</gene>
<feature type="region of interest" description="Disordered" evidence="1">
    <location>
        <begin position="1"/>
        <end position="31"/>
    </location>
</feature>
<comment type="caution">
    <text evidence="2">The sequence shown here is derived from an EMBL/GenBank/DDBJ whole genome shotgun (WGS) entry which is preliminary data.</text>
</comment>
<keyword evidence="3" id="KW-1185">Reference proteome</keyword>
<sequence>MIKKKRLHGDLIRRGLSDQSEEAGTPHHSDQLYSRTQGVFNQGNSWLSNHMMVANYGVEKQEARRKGETSSGHKKKLKGDLTVKQLALIQVVHCLTSDQKWSLQVVDSLLHYSVPTGSKKLIPSIKISLSLTEDDDDDPVMS</sequence>
<reference evidence="2 3" key="1">
    <citation type="submission" date="2021-03" db="EMBL/GenBank/DDBJ databases">
        <authorList>
            <person name="King G.J."/>
            <person name="Bancroft I."/>
            <person name="Baten A."/>
            <person name="Bloomfield J."/>
            <person name="Borpatragohain P."/>
            <person name="He Z."/>
            <person name="Irish N."/>
            <person name="Irwin J."/>
            <person name="Liu K."/>
            <person name="Mauleon R.P."/>
            <person name="Moore J."/>
            <person name="Morris R."/>
            <person name="Ostergaard L."/>
            <person name="Wang B."/>
            <person name="Wells R."/>
        </authorList>
    </citation>
    <scope>NUCLEOTIDE SEQUENCE [LARGE SCALE GENOMIC DNA]</scope>
    <source>
        <strain evidence="2">R-o-18</strain>
        <tissue evidence="2">Leaf</tissue>
    </source>
</reference>